<keyword evidence="7" id="KW-1185">Reference proteome</keyword>
<feature type="domain" description="PNPLA" evidence="5">
    <location>
        <begin position="12"/>
        <end position="172"/>
    </location>
</feature>
<dbReference type="Proteomes" id="UP000031802">
    <property type="component" value="Unassembled WGS sequence"/>
</dbReference>
<dbReference type="EMBL" id="JJMU01000054">
    <property type="protein sequence ID" value="KGE13197.1"/>
    <property type="molecule type" value="Genomic_DNA"/>
</dbReference>
<name>A0A0B8SZH6_9SPHI</name>
<dbReference type="PROSITE" id="PS51635">
    <property type="entry name" value="PNPLA"/>
    <property type="match status" value="1"/>
</dbReference>
<evidence type="ECO:0000313" key="7">
    <source>
        <dbReference type="Proteomes" id="UP000031802"/>
    </source>
</evidence>
<gene>
    <name evidence="6" type="ORF">DI53_3033</name>
</gene>
<dbReference type="SUPFAM" id="SSF52151">
    <property type="entry name" value="FabD/lysophospholipase-like"/>
    <property type="match status" value="1"/>
</dbReference>
<keyword evidence="3 4" id="KW-0443">Lipid metabolism</keyword>
<feature type="active site" description="Proton acceptor" evidence="4">
    <location>
        <position position="159"/>
    </location>
</feature>
<dbReference type="InterPro" id="IPR050301">
    <property type="entry name" value="NTE"/>
</dbReference>
<dbReference type="Gene3D" id="3.40.1090.10">
    <property type="entry name" value="Cytosolic phospholipase A2 catalytic domain"/>
    <property type="match status" value="1"/>
</dbReference>
<dbReference type="AlphaFoldDB" id="A0A0B8SZH6"/>
<evidence type="ECO:0000256" key="2">
    <source>
        <dbReference type="ARBA" id="ARBA00022963"/>
    </source>
</evidence>
<dbReference type="InterPro" id="IPR016035">
    <property type="entry name" value="Acyl_Trfase/lysoPLipase"/>
</dbReference>
<dbReference type="STRING" id="1229276.DI53_3033"/>
<dbReference type="eggNOG" id="COG1752">
    <property type="taxonomic scope" value="Bacteria"/>
</dbReference>
<keyword evidence="2 4" id="KW-0442">Lipid degradation</keyword>
<feature type="short sequence motif" description="GXSXG" evidence="4">
    <location>
        <begin position="43"/>
        <end position="47"/>
    </location>
</feature>
<sequence length="277" mass="30497">MQGSNEEKKVSLVLGSGGARGITQIGVIQYLVERGYVIDEIVGCSIGALVGAAYASNRVVELGDWMKTLTKAQVFRLLDFSNPRFGLLKGQRIIDKLHTVFEDVNIEDLPFKYTAVATDLDREEEVLFTAGSIYTAIRASIAIPGIFTGVAYDDRFLVDGGVLNPLPLNHVTKKGNIVIAVNLDGLPTKATGFVAKLNPVALLQESYFAMRRRLSTLTLAYYKPDFTITIPHDSAGIWDFHRAMELIEMGYNLADEILKAKKDSSIKPSQEIPSIDR</sequence>
<accession>A0A0B8SZH6</accession>
<dbReference type="Pfam" id="PF01734">
    <property type="entry name" value="Patatin"/>
    <property type="match status" value="1"/>
</dbReference>
<evidence type="ECO:0000256" key="3">
    <source>
        <dbReference type="ARBA" id="ARBA00023098"/>
    </source>
</evidence>
<feature type="short sequence motif" description="DGA/G" evidence="4">
    <location>
        <begin position="159"/>
        <end position="161"/>
    </location>
</feature>
<reference evidence="7" key="1">
    <citation type="submission" date="2014-04" db="EMBL/GenBank/DDBJ databases">
        <title>Whole-Genome optical mapping and complete genome sequence of Sphingobacterium deserti sp. nov., a new spaces isolated from desert in the west of China.</title>
        <authorList>
            <person name="Teng C."/>
            <person name="Zhou Z."/>
            <person name="Li X."/>
            <person name="Chen M."/>
            <person name="Lin M."/>
            <person name="Wang L."/>
            <person name="Su S."/>
            <person name="Zhang C."/>
            <person name="Zhang W."/>
        </authorList>
    </citation>
    <scope>NUCLEOTIDE SEQUENCE [LARGE SCALE GENOMIC DNA]</scope>
    <source>
        <strain evidence="7">ACCC05744</strain>
    </source>
</reference>
<feature type="active site" description="Nucleophile" evidence="4">
    <location>
        <position position="45"/>
    </location>
</feature>
<dbReference type="PATRIC" id="fig|1229276.3.peg.3135"/>
<reference evidence="6 7" key="2">
    <citation type="journal article" date="2015" name="PLoS ONE">
        <title>Whole-Genome Optical Mapping and Finished Genome Sequence of Sphingobacterium deserti sp. nov., a New Species Isolated from the Western Desert of China.</title>
        <authorList>
            <person name="Teng C."/>
            <person name="Zhou Z."/>
            <person name="Molnar I."/>
            <person name="Li X."/>
            <person name="Tang R."/>
            <person name="Chen M."/>
            <person name="Wang L."/>
            <person name="Su S."/>
            <person name="Zhang W."/>
            <person name="Lin M."/>
        </authorList>
    </citation>
    <scope>NUCLEOTIDE SEQUENCE [LARGE SCALE GENOMIC DNA]</scope>
    <source>
        <strain evidence="7">ACCC05744</strain>
    </source>
</reference>
<evidence type="ECO:0000313" key="6">
    <source>
        <dbReference type="EMBL" id="KGE13197.1"/>
    </source>
</evidence>
<dbReference type="GO" id="GO:0016042">
    <property type="term" value="P:lipid catabolic process"/>
    <property type="evidence" value="ECO:0007669"/>
    <property type="project" value="UniProtKB-UniRule"/>
</dbReference>
<proteinExistence type="predicted"/>
<keyword evidence="1 4" id="KW-0378">Hydrolase</keyword>
<dbReference type="PANTHER" id="PTHR14226">
    <property type="entry name" value="NEUROPATHY TARGET ESTERASE/SWISS CHEESE D.MELANOGASTER"/>
    <property type="match status" value="1"/>
</dbReference>
<dbReference type="OrthoDB" id="9770965at2"/>
<dbReference type="InterPro" id="IPR002641">
    <property type="entry name" value="PNPLA_dom"/>
</dbReference>
<evidence type="ECO:0000256" key="1">
    <source>
        <dbReference type="ARBA" id="ARBA00022801"/>
    </source>
</evidence>
<comment type="caution">
    <text evidence="6">The sequence shown here is derived from an EMBL/GenBank/DDBJ whole genome shotgun (WGS) entry which is preliminary data.</text>
</comment>
<evidence type="ECO:0000256" key="4">
    <source>
        <dbReference type="PROSITE-ProRule" id="PRU01161"/>
    </source>
</evidence>
<dbReference type="PANTHER" id="PTHR14226:SF76">
    <property type="entry name" value="NTE FAMILY PROTEIN RSSA"/>
    <property type="match status" value="1"/>
</dbReference>
<comment type="caution">
    <text evidence="4">Lacks conserved residue(s) required for the propagation of feature annotation.</text>
</comment>
<dbReference type="RefSeq" id="WP_071790506.1">
    <property type="nucleotide sequence ID" value="NZ_JJMU01000054.1"/>
</dbReference>
<dbReference type="GO" id="GO:0016787">
    <property type="term" value="F:hydrolase activity"/>
    <property type="evidence" value="ECO:0007669"/>
    <property type="project" value="UniProtKB-UniRule"/>
</dbReference>
<protein>
    <submittedName>
        <fullName evidence="6">Patatin</fullName>
    </submittedName>
</protein>
<evidence type="ECO:0000259" key="5">
    <source>
        <dbReference type="PROSITE" id="PS51635"/>
    </source>
</evidence>
<organism evidence="6 7">
    <name type="scientific">Sphingobacterium deserti</name>
    <dbReference type="NCBI Taxonomy" id="1229276"/>
    <lineage>
        <taxon>Bacteria</taxon>
        <taxon>Pseudomonadati</taxon>
        <taxon>Bacteroidota</taxon>
        <taxon>Sphingobacteriia</taxon>
        <taxon>Sphingobacteriales</taxon>
        <taxon>Sphingobacteriaceae</taxon>
        <taxon>Sphingobacterium</taxon>
    </lineage>
</organism>